<comment type="caution">
    <text evidence="5">The sequence shown here is derived from an EMBL/GenBank/DDBJ whole genome shotgun (WGS) entry which is preliminary data.</text>
</comment>
<keyword evidence="6" id="KW-1185">Reference proteome</keyword>
<name>A0A4S2M691_OPIFE</name>
<feature type="signal peptide" evidence="3">
    <location>
        <begin position="1"/>
        <end position="19"/>
    </location>
</feature>
<dbReference type="OrthoDB" id="10063988at2759"/>
<evidence type="ECO:0000313" key="6">
    <source>
        <dbReference type="Proteomes" id="UP000308267"/>
    </source>
</evidence>
<gene>
    <name evidence="5" type="ORF">CRM22_002420</name>
</gene>
<dbReference type="EMBL" id="SJOL01004283">
    <property type="protein sequence ID" value="TGZ71845.1"/>
    <property type="molecule type" value="Genomic_DNA"/>
</dbReference>
<feature type="chain" id="PRO_5021001767" description="CUB domain-containing protein" evidence="3">
    <location>
        <begin position="20"/>
        <end position="154"/>
    </location>
</feature>
<reference evidence="5 6" key="1">
    <citation type="journal article" date="2019" name="BMC Genomics">
        <title>New insights from Opisthorchis felineus genome: update on genomics of the epidemiologically important liver flukes.</title>
        <authorList>
            <person name="Ershov N.I."/>
            <person name="Mordvinov V.A."/>
            <person name="Prokhortchouk E.B."/>
            <person name="Pakharukova M.Y."/>
            <person name="Gunbin K.V."/>
            <person name="Ustyantsev K."/>
            <person name="Genaev M.A."/>
            <person name="Blinov A.G."/>
            <person name="Mazur A."/>
            <person name="Boulygina E."/>
            <person name="Tsygankova S."/>
            <person name="Khrameeva E."/>
            <person name="Chekanov N."/>
            <person name="Fan G."/>
            <person name="Xiao A."/>
            <person name="Zhang H."/>
            <person name="Xu X."/>
            <person name="Yang H."/>
            <person name="Solovyev V."/>
            <person name="Lee S.M."/>
            <person name="Liu X."/>
            <person name="Afonnikov D.A."/>
            <person name="Skryabin K.G."/>
        </authorList>
    </citation>
    <scope>NUCLEOTIDE SEQUENCE [LARGE SCALE GENOMIC DNA]</scope>
    <source>
        <strain evidence="5">AK-0245</strain>
        <tissue evidence="5">Whole organism</tissue>
    </source>
</reference>
<organism evidence="5 6">
    <name type="scientific">Opisthorchis felineus</name>
    <dbReference type="NCBI Taxonomy" id="147828"/>
    <lineage>
        <taxon>Eukaryota</taxon>
        <taxon>Metazoa</taxon>
        <taxon>Spiralia</taxon>
        <taxon>Lophotrochozoa</taxon>
        <taxon>Platyhelminthes</taxon>
        <taxon>Trematoda</taxon>
        <taxon>Digenea</taxon>
        <taxon>Opisthorchiida</taxon>
        <taxon>Opisthorchiata</taxon>
        <taxon>Opisthorchiidae</taxon>
        <taxon>Opisthorchis</taxon>
    </lineage>
</organism>
<evidence type="ECO:0000313" key="5">
    <source>
        <dbReference type="EMBL" id="TGZ71845.1"/>
    </source>
</evidence>
<comment type="caution">
    <text evidence="2">Lacks conserved residue(s) required for the propagation of feature annotation.</text>
</comment>
<sequence>MSLLILIVQLLLLGDLNDGISLNSPLPLQGCGGTDNSGAGLITAPEDDVPYRCVWHLKAEDGGTLKATVQVASTLPGTYDTCSANYISLYDGETVDAPLSGPYSNDPYFDYRTTGSALTLVIVQADVQCSFFALVLYETVPGPPTTTSTPTTTI</sequence>
<keyword evidence="1" id="KW-1015">Disulfide bond</keyword>
<proteinExistence type="predicted"/>
<feature type="non-terminal residue" evidence="5">
    <location>
        <position position="154"/>
    </location>
</feature>
<dbReference type="SUPFAM" id="SSF49854">
    <property type="entry name" value="Spermadhesin, CUB domain"/>
    <property type="match status" value="1"/>
</dbReference>
<protein>
    <recommendedName>
        <fullName evidence="4">CUB domain-containing protein</fullName>
    </recommendedName>
</protein>
<feature type="domain" description="CUB" evidence="4">
    <location>
        <begin position="31"/>
        <end position="139"/>
    </location>
</feature>
<evidence type="ECO:0000256" key="3">
    <source>
        <dbReference type="SAM" id="SignalP"/>
    </source>
</evidence>
<evidence type="ECO:0000256" key="2">
    <source>
        <dbReference type="PROSITE-ProRule" id="PRU00059"/>
    </source>
</evidence>
<dbReference type="AlphaFoldDB" id="A0A4S2M691"/>
<evidence type="ECO:0000259" key="4">
    <source>
        <dbReference type="PROSITE" id="PS01180"/>
    </source>
</evidence>
<evidence type="ECO:0000256" key="1">
    <source>
        <dbReference type="ARBA" id="ARBA00023157"/>
    </source>
</evidence>
<dbReference type="Proteomes" id="UP000308267">
    <property type="component" value="Unassembled WGS sequence"/>
</dbReference>
<dbReference type="PROSITE" id="PS01180">
    <property type="entry name" value="CUB"/>
    <property type="match status" value="1"/>
</dbReference>
<dbReference type="Gene3D" id="2.60.120.290">
    <property type="entry name" value="Spermadhesin, CUB domain"/>
    <property type="match status" value="1"/>
</dbReference>
<keyword evidence="3" id="KW-0732">Signal</keyword>
<dbReference type="InterPro" id="IPR000859">
    <property type="entry name" value="CUB_dom"/>
</dbReference>
<dbReference type="InterPro" id="IPR035914">
    <property type="entry name" value="Sperma_CUB_dom_sf"/>
</dbReference>
<accession>A0A4S2M691</accession>